<dbReference type="CDD" id="cd00920">
    <property type="entry name" value="Cupredoxin"/>
    <property type="match status" value="1"/>
</dbReference>
<dbReference type="GeneID" id="54412270"/>
<feature type="region of interest" description="Disordered" evidence="1">
    <location>
        <begin position="37"/>
        <end position="60"/>
    </location>
</feature>
<evidence type="ECO:0000313" key="4">
    <source>
        <dbReference type="EMBL" id="KAF2125080.1"/>
    </source>
</evidence>
<dbReference type="InterPro" id="IPR052953">
    <property type="entry name" value="Ser-rich/MCO-related"/>
</dbReference>
<evidence type="ECO:0000256" key="2">
    <source>
        <dbReference type="SAM" id="Phobius"/>
    </source>
</evidence>
<keyword evidence="2" id="KW-0472">Membrane</keyword>
<accession>A0A6A5ZZV2</accession>
<name>A0A6A5ZZV2_9PLEO</name>
<protein>
    <recommendedName>
        <fullName evidence="6">Cupredoxin</fullName>
    </recommendedName>
</protein>
<proteinExistence type="predicted"/>
<dbReference type="SUPFAM" id="SSF49503">
    <property type="entry name" value="Cupredoxins"/>
    <property type="match status" value="1"/>
</dbReference>
<evidence type="ECO:0000313" key="5">
    <source>
        <dbReference type="Proteomes" id="UP000799771"/>
    </source>
</evidence>
<dbReference type="PANTHER" id="PTHR34883:SF19">
    <property type="entry name" value="EXTRACELLULAR SERINE-RICH PROTEIN"/>
    <property type="match status" value="1"/>
</dbReference>
<keyword evidence="2" id="KW-1133">Transmembrane helix</keyword>
<dbReference type="PANTHER" id="PTHR34883">
    <property type="entry name" value="SERINE-RICH PROTEIN, PUTATIVE-RELATED-RELATED"/>
    <property type="match status" value="1"/>
</dbReference>
<evidence type="ECO:0000256" key="3">
    <source>
        <dbReference type="SAM" id="SignalP"/>
    </source>
</evidence>
<keyword evidence="3" id="KW-0732">Signal</keyword>
<reference evidence="4" key="1">
    <citation type="journal article" date="2020" name="Stud. Mycol.">
        <title>101 Dothideomycetes genomes: a test case for predicting lifestyles and emergence of pathogens.</title>
        <authorList>
            <person name="Haridas S."/>
            <person name="Albert R."/>
            <person name="Binder M."/>
            <person name="Bloem J."/>
            <person name="Labutti K."/>
            <person name="Salamov A."/>
            <person name="Andreopoulos B."/>
            <person name="Baker S."/>
            <person name="Barry K."/>
            <person name="Bills G."/>
            <person name="Bluhm B."/>
            <person name="Cannon C."/>
            <person name="Castanera R."/>
            <person name="Culley D."/>
            <person name="Daum C."/>
            <person name="Ezra D."/>
            <person name="Gonzalez J."/>
            <person name="Henrissat B."/>
            <person name="Kuo A."/>
            <person name="Liang C."/>
            <person name="Lipzen A."/>
            <person name="Lutzoni F."/>
            <person name="Magnuson J."/>
            <person name="Mondo S."/>
            <person name="Nolan M."/>
            <person name="Ohm R."/>
            <person name="Pangilinan J."/>
            <person name="Park H.-J."/>
            <person name="Ramirez L."/>
            <person name="Alfaro M."/>
            <person name="Sun H."/>
            <person name="Tritt A."/>
            <person name="Yoshinaga Y."/>
            <person name="Zwiers L.-H."/>
            <person name="Turgeon B."/>
            <person name="Goodwin S."/>
            <person name="Spatafora J."/>
            <person name="Crous P."/>
            <person name="Grigoriev I."/>
        </authorList>
    </citation>
    <scope>NUCLEOTIDE SEQUENCE</scope>
    <source>
        <strain evidence="4">CBS 119687</strain>
    </source>
</reference>
<feature type="region of interest" description="Disordered" evidence="1">
    <location>
        <begin position="195"/>
        <end position="223"/>
    </location>
</feature>
<evidence type="ECO:0000256" key="1">
    <source>
        <dbReference type="SAM" id="MobiDB-lite"/>
    </source>
</evidence>
<dbReference type="EMBL" id="ML977517">
    <property type="protein sequence ID" value="KAF2125080.1"/>
    <property type="molecule type" value="Genomic_DNA"/>
</dbReference>
<keyword evidence="5" id="KW-1185">Reference proteome</keyword>
<feature type="compositionally biased region" description="Basic and acidic residues" evidence="1">
    <location>
        <begin position="445"/>
        <end position="469"/>
    </location>
</feature>
<dbReference type="Proteomes" id="UP000799771">
    <property type="component" value="Unassembled WGS sequence"/>
</dbReference>
<organism evidence="4 5">
    <name type="scientific">Dothidotthia symphoricarpi CBS 119687</name>
    <dbReference type="NCBI Taxonomy" id="1392245"/>
    <lineage>
        <taxon>Eukaryota</taxon>
        <taxon>Fungi</taxon>
        <taxon>Dikarya</taxon>
        <taxon>Ascomycota</taxon>
        <taxon>Pezizomycotina</taxon>
        <taxon>Dothideomycetes</taxon>
        <taxon>Pleosporomycetidae</taxon>
        <taxon>Pleosporales</taxon>
        <taxon>Dothidotthiaceae</taxon>
        <taxon>Dothidotthia</taxon>
    </lineage>
</organism>
<dbReference type="InterPro" id="IPR008972">
    <property type="entry name" value="Cupredoxin"/>
</dbReference>
<gene>
    <name evidence="4" type="ORF">P153DRAFT_400574</name>
</gene>
<feature type="region of interest" description="Disordered" evidence="1">
    <location>
        <begin position="287"/>
        <end position="308"/>
    </location>
</feature>
<feature type="compositionally biased region" description="Polar residues" evidence="1">
    <location>
        <begin position="299"/>
        <end position="308"/>
    </location>
</feature>
<evidence type="ECO:0008006" key="6">
    <source>
        <dbReference type="Google" id="ProtNLM"/>
    </source>
</evidence>
<keyword evidence="2" id="KW-0812">Transmembrane</keyword>
<feature type="region of interest" description="Disordered" evidence="1">
    <location>
        <begin position="437"/>
        <end position="469"/>
    </location>
</feature>
<dbReference type="Gene3D" id="2.60.40.420">
    <property type="entry name" value="Cupredoxins - blue copper proteins"/>
    <property type="match status" value="1"/>
</dbReference>
<dbReference type="RefSeq" id="XP_033519473.1">
    <property type="nucleotide sequence ID" value="XM_033671838.1"/>
</dbReference>
<dbReference type="AlphaFoldDB" id="A0A6A5ZZV2"/>
<dbReference type="OrthoDB" id="2331100at2759"/>
<feature type="transmembrane region" description="Helical" evidence="2">
    <location>
        <begin position="228"/>
        <end position="254"/>
    </location>
</feature>
<feature type="compositionally biased region" description="Pro residues" evidence="1">
    <location>
        <begin position="195"/>
        <end position="208"/>
    </location>
</feature>
<sequence>MVRPVSSMPYWQGLIVTVLSVSQLATFGFAQDAASSTPVVTSSPSITSANTPSSTSSAPPQIHTIQVGLADHKMKPEVTVANVGDIVEFRFYPLNHSVVRAEFEYPCIPYEMTGSSKKGFHSGFFPVDKVLPNPPMYSIDINDTLPIFFYCSAPGSCITYGMVGVINPPANNSIDRQRQLALDSSYMLQPGEPFPAESPLPSNLPPSIPSSLPTTTSNQGEKASKHGLAAGAIAGIVVGSVALLLLGALLFYFWGRNKALKDEVDRTQSTIHRRMSPVPTAGFPIHHHHQQQMQSSQSAPLNAQNPSSTVYQHYTPQKYTNASVAQTPTPPPPPSSLAHPSYPHMHTHSPSPPPGMHFIPPPPHHLQHTPTHTRDQSLEISPMMGYHDTHSHNASHSRTPTLESGAPWSAAPTYVHYGEGVVPAPAYEENAHAAALAQEPVEMDGEGRAVGGRERGGEEAGKRDSFGRG</sequence>
<feature type="region of interest" description="Disordered" evidence="1">
    <location>
        <begin position="322"/>
        <end position="358"/>
    </location>
</feature>
<feature type="signal peptide" evidence="3">
    <location>
        <begin position="1"/>
        <end position="30"/>
    </location>
</feature>
<feature type="chain" id="PRO_5025431112" description="Cupredoxin" evidence="3">
    <location>
        <begin position="31"/>
        <end position="469"/>
    </location>
</feature>